<dbReference type="EMBL" id="JANHAX010000001">
    <property type="protein sequence ID" value="MDQ2088657.1"/>
    <property type="molecule type" value="Genomic_DNA"/>
</dbReference>
<evidence type="ECO:0000313" key="2">
    <source>
        <dbReference type="EMBL" id="MDQ2088657.1"/>
    </source>
</evidence>
<dbReference type="InterPro" id="IPR006342">
    <property type="entry name" value="FkbM_mtfrase"/>
</dbReference>
<dbReference type="Gene3D" id="3.40.50.150">
    <property type="entry name" value="Vaccinia Virus protein VP39"/>
    <property type="match status" value="1"/>
</dbReference>
<keyword evidence="2" id="KW-0808">Transferase</keyword>
<sequence>MAGFDQSRVEHLLEALRPERRTRVVDIGANPLDDPPYGALLRIGGCELWGFEPQKPAFDRLVATAGETEHYVNAAVGQGGKATLSVCATDGFTSLLEPNPEFTPFTRHFERDLNVVERIEIETERLDGIDMPQPDLIKIDIQGGERDVFRHGKRVLGGALTVITEVAAVPVYRDQPLLDEQMAELRKTGYHLHKFLFFKQLKLRSPLGRTMHGPAARSQLLDGDAVFVRDLMGFREMKSEALKHLAILADAVFASYDLAAAAVDALAARGEIAAVAAQRYGALLAQQVGKGRI</sequence>
<dbReference type="RefSeq" id="WP_306733922.1">
    <property type="nucleotide sequence ID" value="NZ_JANHAX010000001.1"/>
</dbReference>
<dbReference type="NCBIfam" id="TIGR01444">
    <property type="entry name" value="fkbM_fam"/>
    <property type="match status" value="1"/>
</dbReference>
<name>A0AAE4B2V2_9RHOB</name>
<dbReference type="GO" id="GO:0008171">
    <property type="term" value="F:O-methyltransferase activity"/>
    <property type="evidence" value="ECO:0007669"/>
    <property type="project" value="TreeGrafter"/>
</dbReference>
<keyword evidence="3" id="KW-1185">Reference proteome</keyword>
<reference evidence="2" key="2">
    <citation type="submission" date="2023-02" db="EMBL/GenBank/DDBJ databases">
        <title>'Rhodoalgimonas zhirmunskyi' gen. nov., isolated from a red alga.</title>
        <authorList>
            <person name="Nedashkovskaya O.I."/>
            <person name="Otstavnykh N.Y."/>
            <person name="Bystritskaya E.P."/>
            <person name="Balabanova L.A."/>
            <person name="Isaeva M.P."/>
        </authorList>
    </citation>
    <scope>NUCLEOTIDE SEQUENCE</scope>
    <source>
        <strain evidence="2">KCTC 52189</strain>
    </source>
</reference>
<organism evidence="2 3">
    <name type="scientific">Marimonas arenosa</name>
    <dbReference type="NCBI Taxonomy" id="1795305"/>
    <lineage>
        <taxon>Bacteria</taxon>
        <taxon>Pseudomonadati</taxon>
        <taxon>Pseudomonadota</taxon>
        <taxon>Alphaproteobacteria</taxon>
        <taxon>Rhodobacterales</taxon>
        <taxon>Paracoccaceae</taxon>
        <taxon>Marimonas</taxon>
    </lineage>
</organism>
<reference evidence="2" key="1">
    <citation type="submission" date="2022-07" db="EMBL/GenBank/DDBJ databases">
        <authorList>
            <person name="Otstavnykh N."/>
            <person name="Isaeva M."/>
            <person name="Bystritskaya E."/>
        </authorList>
    </citation>
    <scope>NUCLEOTIDE SEQUENCE</scope>
    <source>
        <strain evidence="2">KCTC 52189</strain>
    </source>
</reference>
<dbReference type="InterPro" id="IPR053188">
    <property type="entry name" value="FkbM_Methyltransferase"/>
</dbReference>
<dbReference type="PANTHER" id="PTHR36973">
    <property type="entry name" value="SLL1456 PROTEIN-RELATED"/>
    <property type="match status" value="1"/>
</dbReference>
<dbReference type="Pfam" id="PF05050">
    <property type="entry name" value="Methyltransf_21"/>
    <property type="match status" value="1"/>
</dbReference>
<keyword evidence="2" id="KW-0489">Methyltransferase</keyword>
<dbReference type="Proteomes" id="UP001226762">
    <property type="component" value="Unassembled WGS sequence"/>
</dbReference>
<dbReference type="InterPro" id="IPR029063">
    <property type="entry name" value="SAM-dependent_MTases_sf"/>
</dbReference>
<evidence type="ECO:0000259" key="1">
    <source>
        <dbReference type="Pfam" id="PF05050"/>
    </source>
</evidence>
<gene>
    <name evidence="2" type="ORF">NO357_01915</name>
</gene>
<feature type="domain" description="Methyltransferase FkbM" evidence="1">
    <location>
        <begin position="26"/>
        <end position="191"/>
    </location>
</feature>
<dbReference type="AlphaFoldDB" id="A0AAE4B2V2"/>
<evidence type="ECO:0000313" key="3">
    <source>
        <dbReference type="Proteomes" id="UP001226762"/>
    </source>
</evidence>
<proteinExistence type="predicted"/>
<accession>A0AAE4B2V2</accession>
<comment type="caution">
    <text evidence="2">The sequence shown here is derived from an EMBL/GenBank/DDBJ whole genome shotgun (WGS) entry which is preliminary data.</text>
</comment>
<protein>
    <submittedName>
        <fullName evidence="2">FkbM family methyltransferase</fullName>
    </submittedName>
</protein>
<dbReference type="SUPFAM" id="SSF53335">
    <property type="entry name" value="S-adenosyl-L-methionine-dependent methyltransferases"/>
    <property type="match status" value="1"/>
</dbReference>
<dbReference type="GO" id="GO:0032259">
    <property type="term" value="P:methylation"/>
    <property type="evidence" value="ECO:0007669"/>
    <property type="project" value="UniProtKB-KW"/>
</dbReference>
<dbReference type="PANTHER" id="PTHR36973:SF4">
    <property type="entry name" value="NODULATION PROTEIN"/>
    <property type="match status" value="1"/>
</dbReference>